<name>A0ABV8FQB9_9ACTN</name>
<protein>
    <recommendedName>
        <fullName evidence="4">FXSXX-COOH protein</fullName>
    </recommendedName>
</protein>
<keyword evidence="3" id="KW-1185">Reference proteome</keyword>
<comment type="caution">
    <text evidence="2">The sequence shown here is derived from an EMBL/GenBank/DDBJ whole genome shotgun (WGS) entry which is preliminary data.</text>
</comment>
<reference evidence="3" key="1">
    <citation type="journal article" date="2019" name="Int. J. Syst. Evol. Microbiol.">
        <title>The Global Catalogue of Microorganisms (GCM) 10K type strain sequencing project: providing services to taxonomists for standard genome sequencing and annotation.</title>
        <authorList>
            <consortium name="The Broad Institute Genomics Platform"/>
            <consortium name="The Broad Institute Genome Sequencing Center for Infectious Disease"/>
            <person name="Wu L."/>
            <person name="Ma J."/>
        </authorList>
    </citation>
    <scope>NUCLEOTIDE SEQUENCE [LARGE SCALE GENOMIC DNA]</scope>
    <source>
        <strain evidence="3">TBRC 1826</strain>
    </source>
</reference>
<dbReference type="Proteomes" id="UP001595847">
    <property type="component" value="Unassembled WGS sequence"/>
</dbReference>
<accession>A0ABV8FQB9</accession>
<proteinExistence type="predicted"/>
<evidence type="ECO:0000256" key="1">
    <source>
        <dbReference type="SAM" id="MobiDB-lite"/>
    </source>
</evidence>
<feature type="compositionally biased region" description="Low complexity" evidence="1">
    <location>
        <begin position="60"/>
        <end position="71"/>
    </location>
</feature>
<organism evidence="2 3">
    <name type="scientific">Nocardiopsis sediminis</name>
    <dbReference type="NCBI Taxonomy" id="1778267"/>
    <lineage>
        <taxon>Bacteria</taxon>
        <taxon>Bacillati</taxon>
        <taxon>Actinomycetota</taxon>
        <taxon>Actinomycetes</taxon>
        <taxon>Streptosporangiales</taxon>
        <taxon>Nocardiopsidaceae</taxon>
        <taxon>Nocardiopsis</taxon>
    </lineage>
</organism>
<evidence type="ECO:0000313" key="3">
    <source>
        <dbReference type="Proteomes" id="UP001595847"/>
    </source>
</evidence>
<dbReference type="EMBL" id="JBHSBH010000010">
    <property type="protein sequence ID" value="MFC3997594.1"/>
    <property type="molecule type" value="Genomic_DNA"/>
</dbReference>
<dbReference type="RefSeq" id="WP_378534657.1">
    <property type="nucleotide sequence ID" value="NZ_JBHSBH010000010.1"/>
</dbReference>
<evidence type="ECO:0000313" key="2">
    <source>
        <dbReference type="EMBL" id="MFC3997594.1"/>
    </source>
</evidence>
<evidence type="ECO:0008006" key="4">
    <source>
        <dbReference type="Google" id="ProtNLM"/>
    </source>
</evidence>
<feature type="region of interest" description="Disordered" evidence="1">
    <location>
        <begin position="57"/>
        <end position="95"/>
    </location>
</feature>
<sequence length="95" mass="9793">MPRLRTLRVTTTTGPEDILILDRLTPEEVRGLAPGNVPDGVRMLAFAFEVDLPEADADDAGAGVETGPPFGFSGGSGGSAEMSSHLPPDVTLAST</sequence>
<gene>
    <name evidence="2" type="ORF">ACFOVU_16795</name>
</gene>